<keyword evidence="3" id="KW-1185">Reference proteome</keyword>
<feature type="compositionally biased region" description="Polar residues" evidence="1">
    <location>
        <begin position="122"/>
        <end position="133"/>
    </location>
</feature>
<feature type="region of interest" description="Disordered" evidence="1">
    <location>
        <begin position="119"/>
        <end position="142"/>
    </location>
</feature>
<dbReference type="AlphaFoldDB" id="A0A9N7Z6K3"/>
<evidence type="ECO:0000313" key="3">
    <source>
        <dbReference type="Proteomes" id="UP001153269"/>
    </source>
</evidence>
<evidence type="ECO:0000313" key="2">
    <source>
        <dbReference type="EMBL" id="CAB1453135.1"/>
    </source>
</evidence>
<comment type="caution">
    <text evidence="2">The sequence shown here is derived from an EMBL/GenBank/DDBJ whole genome shotgun (WGS) entry which is preliminary data.</text>
</comment>
<proteinExistence type="predicted"/>
<protein>
    <submittedName>
        <fullName evidence="2">Uncharacterized protein</fullName>
    </submittedName>
</protein>
<gene>
    <name evidence="2" type="ORF">PLEPLA_LOCUS40885</name>
</gene>
<organism evidence="2 3">
    <name type="scientific">Pleuronectes platessa</name>
    <name type="common">European plaice</name>
    <dbReference type="NCBI Taxonomy" id="8262"/>
    <lineage>
        <taxon>Eukaryota</taxon>
        <taxon>Metazoa</taxon>
        <taxon>Chordata</taxon>
        <taxon>Craniata</taxon>
        <taxon>Vertebrata</taxon>
        <taxon>Euteleostomi</taxon>
        <taxon>Actinopterygii</taxon>
        <taxon>Neopterygii</taxon>
        <taxon>Teleostei</taxon>
        <taxon>Neoteleostei</taxon>
        <taxon>Acanthomorphata</taxon>
        <taxon>Carangaria</taxon>
        <taxon>Pleuronectiformes</taxon>
        <taxon>Pleuronectoidei</taxon>
        <taxon>Pleuronectidae</taxon>
        <taxon>Pleuronectes</taxon>
    </lineage>
</organism>
<reference evidence="2" key="1">
    <citation type="submission" date="2020-03" db="EMBL/GenBank/DDBJ databases">
        <authorList>
            <person name="Weist P."/>
        </authorList>
    </citation>
    <scope>NUCLEOTIDE SEQUENCE</scope>
</reference>
<accession>A0A9N7Z6K3</accession>
<dbReference type="Proteomes" id="UP001153269">
    <property type="component" value="Unassembled WGS sequence"/>
</dbReference>
<sequence length="142" mass="15490">MEVLNAGFVNCAPKRIMAAAKSLSFIGERTLKQQKLDHSVLPLLLRPACSPAGAGRREDSESVWIRSPLRVLGAARCSHGSCRQRLRSSTALALFTGSCPILHQVAEHRERGLLHRRAAAELQTSPSLRQTQEPGGEQRSEG</sequence>
<dbReference type="EMBL" id="CADEAL010004158">
    <property type="protein sequence ID" value="CAB1453135.1"/>
    <property type="molecule type" value="Genomic_DNA"/>
</dbReference>
<evidence type="ECO:0000256" key="1">
    <source>
        <dbReference type="SAM" id="MobiDB-lite"/>
    </source>
</evidence>
<name>A0A9N7Z6K3_PLEPL</name>